<keyword evidence="2" id="KW-1185">Reference proteome</keyword>
<organism evidence="1 2">
    <name type="scientific">Streptomyces regalis</name>
    <dbReference type="NCBI Taxonomy" id="68262"/>
    <lineage>
        <taxon>Bacteria</taxon>
        <taxon>Bacillati</taxon>
        <taxon>Actinomycetota</taxon>
        <taxon>Actinomycetes</taxon>
        <taxon>Kitasatosporales</taxon>
        <taxon>Streptomycetaceae</taxon>
        <taxon>Streptomyces</taxon>
    </lineage>
</organism>
<dbReference type="AlphaFoldDB" id="A0A0X3VJH8"/>
<sequence>MKWILWMLFAASAWQTCFCMVVGSVLPLRAAFPLFLALAETGVEEFQYLGRELAGLQRAEGRLEVVAHDAFGPLIRRLVELGDTEPAVEEEGHAGLVAGSVGCGLSERA</sequence>
<comment type="caution">
    <text evidence="1">The sequence shown here is derived from an EMBL/GenBank/DDBJ whole genome shotgun (WGS) entry which is preliminary data.</text>
</comment>
<dbReference type="EMBL" id="LLZG01000018">
    <property type="protein sequence ID" value="KUL44945.1"/>
    <property type="molecule type" value="Genomic_DNA"/>
</dbReference>
<proteinExistence type="predicted"/>
<gene>
    <name evidence="1" type="ORF">ADL12_04770</name>
</gene>
<evidence type="ECO:0000313" key="2">
    <source>
        <dbReference type="Proteomes" id="UP000053923"/>
    </source>
</evidence>
<accession>A0A0X3VJH8</accession>
<reference evidence="2" key="1">
    <citation type="submission" date="2015-10" db="EMBL/GenBank/DDBJ databases">
        <authorList>
            <person name="Ju K.-S."/>
            <person name="Doroghazi J.R."/>
            <person name="Metcalf W.W."/>
        </authorList>
    </citation>
    <scope>NUCLEOTIDE SEQUENCE [LARGE SCALE GENOMIC DNA]</scope>
    <source>
        <strain evidence="2">NRRL 3151</strain>
    </source>
</reference>
<protein>
    <submittedName>
        <fullName evidence="1">Uncharacterized protein</fullName>
    </submittedName>
</protein>
<dbReference type="Proteomes" id="UP000053923">
    <property type="component" value="Unassembled WGS sequence"/>
</dbReference>
<evidence type="ECO:0000313" key="1">
    <source>
        <dbReference type="EMBL" id="KUL44945.1"/>
    </source>
</evidence>
<name>A0A0X3VJH8_9ACTN</name>